<gene>
    <name evidence="1" type="ORF">PCS_02620</name>
</gene>
<proteinExistence type="predicted"/>
<name>M5Q1J5_DESAF</name>
<dbReference type="Pfam" id="PF02924">
    <property type="entry name" value="HDPD"/>
    <property type="match status" value="1"/>
</dbReference>
<comment type="caution">
    <text evidence="1">The sequence shown here is derived from an EMBL/GenBank/DDBJ whole genome shotgun (WGS) entry which is preliminary data.</text>
</comment>
<dbReference type="Gene3D" id="2.40.300.10">
    <property type="entry name" value="Head decoration protein D"/>
    <property type="match status" value="1"/>
</dbReference>
<dbReference type="Proteomes" id="UP000011922">
    <property type="component" value="Unassembled WGS sequence"/>
</dbReference>
<protein>
    <submittedName>
        <fullName evidence="1">Bacteriophage lambda head decoration protein D</fullName>
    </submittedName>
</protein>
<evidence type="ECO:0000313" key="1">
    <source>
        <dbReference type="EMBL" id="EMG36608.1"/>
    </source>
</evidence>
<organism evidence="1 2">
    <name type="scientific">Desulfocurvibacter africanus PCS</name>
    <dbReference type="NCBI Taxonomy" id="1262666"/>
    <lineage>
        <taxon>Bacteria</taxon>
        <taxon>Pseudomonadati</taxon>
        <taxon>Thermodesulfobacteriota</taxon>
        <taxon>Desulfovibrionia</taxon>
        <taxon>Desulfovibrionales</taxon>
        <taxon>Desulfovibrionaceae</taxon>
        <taxon>Desulfocurvibacter</taxon>
    </lineage>
</organism>
<dbReference type="RefSeq" id="WP_005987875.1">
    <property type="nucleotide sequence ID" value="NZ_AOSV01000029.1"/>
</dbReference>
<dbReference type="InterPro" id="IPR004195">
    <property type="entry name" value="Head_decoration_D"/>
</dbReference>
<dbReference type="AlphaFoldDB" id="M5Q1J5"/>
<evidence type="ECO:0000313" key="2">
    <source>
        <dbReference type="Proteomes" id="UP000011922"/>
    </source>
</evidence>
<reference evidence="1 2" key="1">
    <citation type="journal article" date="2013" name="Genome Announc.">
        <title>Draft Genome Sequence for Desulfovibrio africanus Strain PCS.</title>
        <authorList>
            <person name="Brown S.D."/>
            <person name="Utturkar S.M."/>
            <person name="Arkin A.P."/>
            <person name="Deutschbauer A.M."/>
            <person name="Elias D.A."/>
            <person name="Hazen T.C."/>
            <person name="Chakraborty R."/>
        </authorList>
    </citation>
    <scope>NUCLEOTIDE SEQUENCE [LARGE SCALE GENOMIC DNA]</scope>
    <source>
        <strain evidence="1 2">PCS</strain>
    </source>
</reference>
<dbReference type="PATRIC" id="fig|1262666.3.peg.2660"/>
<accession>M5Q1J5</accession>
<sequence>MGVITEQNYLSDLLKWEEDSRYSRDAVIIASGNTVALGQVLGKIAATGKFVPLNPGADPADGSEKAFGIAIDAYDASAADVEGVAIKRDAIVAPSALIWPDGITVGQKAAALAELEALGIITREEA</sequence>
<dbReference type="OrthoDB" id="5422902at2"/>
<dbReference type="EMBL" id="AOSV01000029">
    <property type="protein sequence ID" value="EMG36608.1"/>
    <property type="molecule type" value="Genomic_DNA"/>
</dbReference>